<feature type="compositionally biased region" description="Basic and acidic residues" evidence="2">
    <location>
        <begin position="361"/>
        <end position="379"/>
    </location>
</feature>
<feature type="domain" description="Peptidase M13 C-terminal" evidence="3">
    <location>
        <begin position="1629"/>
        <end position="1725"/>
    </location>
</feature>
<feature type="region of interest" description="Disordered" evidence="2">
    <location>
        <begin position="1"/>
        <end position="86"/>
    </location>
</feature>
<feature type="compositionally biased region" description="Basic residues" evidence="2">
    <location>
        <begin position="43"/>
        <end position="53"/>
    </location>
</feature>
<dbReference type="InterPro" id="IPR042089">
    <property type="entry name" value="Peptidase_M13_dom_2"/>
</dbReference>
<dbReference type="Gene3D" id="3.40.390.10">
    <property type="entry name" value="Collagenase (Catalytic Domain)"/>
    <property type="match status" value="3"/>
</dbReference>
<gene>
    <name evidence="4" type="ORF">HPB48_010632</name>
</gene>
<dbReference type="OrthoDB" id="6477821at2759"/>
<feature type="compositionally biased region" description="Basic and acidic residues" evidence="2">
    <location>
        <begin position="310"/>
        <end position="334"/>
    </location>
</feature>
<protein>
    <recommendedName>
        <fullName evidence="3">Peptidase M13 C-terminal domain-containing protein</fullName>
    </recommendedName>
</protein>
<organism evidence="4 5">
    <name type="scientific">Haemaphysalis longicornis</name>
    <name type="common">Bush tick</name>
    <dbReference type="NCBI Taxonomy" id="44386"/>
    <lineage>
        <taxon>Eukaryota</taxon>
        <taxon>Metazoa</taxon>
        <taxon>Ecdysozoa</taxon>
        <taxon>Arthropoda</taxon>
        <taxon>Chelicerata</taxon>
        <taxon>Arachnida</taxon>
        <taxon>Acari</taxon>
        <taxon>Parasitiformes</taxon>
        <taxon>Ixodida</taxon>
        <taxon>Ixodoidea</taxon>
        <taxon>Ixodidae</taxon>
        <taxon>Haemaphysalinae</taxon>
        <taxon>Haemaphysalis</taxon>
    </lineage>
</organism>
<feature type="compositionally biased region" description="Low complexity" evidence="2">
    <location>
        <begin position="54"/>
        <end position="63"/>
    </location>
</feature>
<dbReference type="InterPro" id="IPR024079">
    <property type="entry name" value="MetalloPept_cat_dom_sf"/>
</dbReference>
<proteinExistence type="predicted"/>
<feature type="compositionally biased region" description="Low complexity" evidence="2">
    <location>
        <begin position="30"/>
        <end position="42"/>
    </location>
</feature>
<evidence type="ECO:0000259" key="3">
    <source>
        <dbReference type="Pfam" id="PF01431"/>
    </source>
</evidence>
<keyword evidence="1" id="KW-0175">Coiled coil</keyword>
<evidence type="ECO:0000256" key="1">
    <source>
        <dbReference type="SAM" id="Coils"/>
    </source>
</evidence>
<dbReference type="GO" id="GO:0004222">
    <property type="term" value="F:metalloendopeptidase activity"/>
    <property type="evidence" value="ECO:0007669"/>
    <property type="project" value="InterPro"/>
</dbReference>
<feature type="compositionally biased region" description="Pro residues" evidence="2">
    <location>
        <begin position="137"/>
        <end position="165"/>
    </location>
</feature>
<feature type="region of interest" description="Disordered" evidence="2">
    <location>
        <begin position="642"/>
        <end position="662"/>
    </location>
</feature>
<evidence type="ECO:0000313" key="4">
    <source>
        <dbReference type="EMBL" id="KAH9368187.1"/>
    </source>
</evidence>
<feature type="compositionally biased region" description="Basic and acidic residues" evidence="2">
    <location>
        <begin position="946"/>
        <end position="962"/>
    </location>
</feature>
<name>A0A9J6FZL9_HAELO</name>
<feature type="compositionally biased region" description="Polar residues" evidence="2">
    <location>
        <begin position="978"/>
        <end position="988"/>
    </location>
</feature>
<feature type="compositionally biased region" description="Acidic residues" evidence="2">
    <location>
        <begin position="278"/>
        <end position="289"/>
    </location>
</feature>
<feature type="coiled-coil region" evidence="1">
    <location>
        <begin position="577"/>
        <end position="618"/>
    </location>
</feature>
<feature type="region of interest" description="Disordered" evidence="2">
    <location>
        <begin position="127"/>
        <end position="165"/>
    </location>
</feature>
<dbReference type="VEuPathDB" id="VectorBase:HLOH_041274"/>
<feature type="compositionally biased region" description="Basic residues" evidence="2">
    <location>
        <begin position="1"/>
        <end position="10"/>
    </location>
</feature>
<feature type="region of interest" description="Disordered" evidence="2">
    <location>
        <begin position="784"/>
        <end position="846"/>
    </location>
</feature>
<reference evidence="4 5" key="1">
    <citation type="journal article" date="2020" name="Cell">
        <title>Large-Scale Comparative Analyses of Tick Genomes Elucidate Their Genetic Diversity and Vector Capacities.</title>
        <authorList>
            <consortium name="Tick Genome and Microbiome Consortium (TIGMIC)"/>
            <person name="Jia N."/>
            <person name="Wang J."/>
            <person name="Shi W."/>
            <person name="Du L."/>
            <person name="Sun Y."/>
            <person name="Zhan W."/>
            <person name="Jiang J.F."/>
            <person name="Wang Q."/>
            <person name="Zhang B."/>
            <person name="Ji P."/>
            <person name="Bell-Sakyi L."/>
            <person name="Cui X.M."/>
            <person name="Yuan T.T."/>
            <person name="Jiang B.G."/>
            <person name="Yang W.F."/>
            <person name="Lam T.T."/>
            <person name="Chang Q.C."/>
            <person name="Ding S.J."/>
            <person name="Wang X.J."/>
            <person name="Zhu J.G."/>
            <person name="Ruan X.D."/>
            <person name="Zhao L."/>
            <person name="Wei J.T."/>
            <person name="Ye R.Z."/>
            <person name="Que T.C."/>
            <person name="Du C.H."/>
            <person name="Zhou Y.H."/>
            <person name="Cheng J.X."/>
            <person name="Dai P.F."/>
            <person name="Guo W.B."/>
            <person name="Han X.H."/>
            <person name="Huang E.J."/>
            <person name="Li L.F."/>
            <person name="Wei W."/>
            <person name="Gao Y.C."/>
            <person name="Liu J.Z."/>
            <person name="Shao H.Z."/>
            <person name="Wang X."/>
            <person name="Wang C.C."/>
            <person name="Yang T.C."/>
            <person name="Huo Q.B."/>
            <person name="Li W."/>
            <person name="Chen H.Y."/>
            <person name="Chen S.E."/>
            <person name="Zhou L.G."/>
            <person name="Ni X.B."/>
            <person name="Tian J.H."/>
            <person name="Sheng Y."/>
            <person name="Liu T."/>
            <person name="Pan Y.S."/>
            <person name="Xia L.Y."/>
            <person name="Li J."/>
            <person name="Zhao F."/>
            <person name="Cao W.C."/>
        </authorList>
    </citation>
    <scope>NUCLEOTIDE SEQUENCE [LARGE SCALE GENOMIC DNA]</scope>
    <source>
        <strain evidence="4">HaeL-2018</strain>
    </source>
</reference>
<dbReference type="PROSITE" id="PS51885">
    <property type="entry name" value="NEPRILYSIN"/>
    <property type="match status" value="1"/>
</dbReference>
<dbReference type="EMBL" id="JABSTR010000004">
    <property type="protein sequence ID" value="KAH9368187.1"/>
    <property type="molecule type" value="Genomic_DNA"/>
</dbReference>
<dbReference type="SUPFAM" id="SSF55486">
    <property type="entry name" value="Metalloproteases ('zincins'), catalytic domain"/>
    <property type="match status" value="2"/>
</dbReference>
<feature type="region of interest" description="Disordered" evidence="2">
    <location>
        <begin position="254"/>
        <end position="379"/>
    </location>
</feature>
<feature type="compositionally biased region" description="Basic and acidic residues" evidence="2">
    <location>
        <begin position="290"/>
        <end position="302"/>
    </location>
</feature>
<feature type="compositionally biased region" description="Basic residues" evidence="2">
    <location>
        <begin position="262"/>
        <end position="273"/>
    </location>
</feature>
<dbReference type="PANTHER" id="PTHR11733">
    <property type="entry name" value="ZINC METALLOPROTEASE FAMILY M13 NEPRILYSIN-RELATED"/>
    <property type="match status" value="1"/>
</dbReference>
<dbReference type="GO" id="GO:0016485">
    <property type="term" value="P:protein processing"/>
    <property type="evidence" value="ECO:0007669"/>
    <property type="project" value="TreeGrafter"/>
</dbReference>
<accession>A0A9J6FZL9</accession>
<dbReference type="Proteomes" id="UP000821853">
    <property type="component" value="Chromosome 2"/>
</dbReference>
<dbReference type="PANTHER" id="PTHR11733:SF241">
    <property type="entry name" value="GH26575P-RELATED"/>
    <property type="match status" value="1"/>
</dbReference>
<dbReference type="GO" id="GO:0005886">
    <property type="term" value="C:plasma membrane"/>
    <property type="evidence" value="ECO:0007669"/>
    <property type="project" value="TreeGrafter"/>
</dbReference>
<dbReference type="InterPro" id="IPR018497">
    <property type="entry name" value="Peptidase_M13_C"/>
</dbReference>
<dbReference type="Gene3D" id="1.10.1380.10">
    <property type="entry name" value="Neutral endopeptidase , domain2"/>
    <property type="match status" value="2"/>
</dbReference>
<feature type="region of interest" description="Disordered" evidence="2">
    <location>
        <begin position="909"/>
        <end position="988"/>
    </location>
</feature>
<dbReference type="InterPro" id="IPR000718">
    <property type="entry name" value="Peptidase_M13"/>
</dbReference>
<sequence>MPRRAGRRGAARGGVVSGRRVAGRPHPIARGQPHRGAPQRPRGPARVRGHHARGAANRASTGRRGVRGNRQGGFHKKPSMQNIARDDMHFANRSRRLSSAIADALESSSRESDLEYVQGAPLEVEARRLEKMKLVTAPPPPPPRLPPPPPPPPLPPPPPPPPPIIKEVPPAPVIVPEIVYDEAPTELDEYADAEEFQEEKKPVMSEEVQVGPMKLPVASYLVKRPRPKGRLERFLSLFGLAAPDEADTEVVEYEFYDPPEHRGKRKTRKKNRRFSGYDEFEESSESEPSADERDAYGREKEKGKRRRREKDKQFRGRDQHEGTGRKSTRTEKPGKPGISGYEAGANPLIPGYVEEVTEEVVEPRRGPQGENSRTHDSKDSVCAALVRPAYKNCGTGTQRTCGYQQGTEVVAGTPSIPSLDFATWASNGFSTSTNAATTNASSTNAVRIWSAYYAPPGHPVGGFSYAHRPLLPVCGHVPFRAGSTSSVCTCVVKCGDHCIGQGRKRSSSLGYRSLHTASSDDSIIWKDRRLSEDASLCLREEARYADGLRIGNLEARFRVEEEMRRLRSNLRLFGTNRQDVDARCEEMREEEEALRRERQLLEDELNRLKERKQAGELRQQHAVQQQQISLILDRLQVLEQAHEERRRQPATATGWGGAPANPFFMPLPWAPGVPYGYSDMGRRDDMTSGWWRRPSHRGRPEQRCSDAGSKSTERARETPRPTAAMAADIPQQPGETSEEPEKTSKHRFLGGLIPFFTSSAGADKWGSKHVSYAPAAGAEIALNTEEQSDELPSAPSKSKRNEAETAPIVQENTVFNTAKQSDELPSAPPKSDRKDAEAAPIIQENTDSAVPDVVLVRHRDSFTCQGPGSPSGAALRGAQRIRPSISSEIDDLVTHSISSASEGYAVKPVPAPRTYKPSAVARTKYREGKKFSPPCEATSGSSQSKSTDEYSPRRQRERETPKGAEPGTKPRWGWVESGEQSETAQFTSEAERLGGVKLIEFYGDVHGAENGLAEAKTQFISQHGASNRKNESPLPMSVRAWGHEEMAAEKETFLMTESSPQIFQERKFVTVISILALVWIALALSTGVFPVHDINATQYFTCATTTTSTHATSTRTRAVKPTVLREAYLCDSEYCVNEGNFIKSLLSHAVGPCEDFYQYVCERWQQRRKSDEPPRAPASSEDALLQELTERDIASWAMEAGRLKSAPTLLTACEDSVRAFSSFSLTLVRRTLEQWRIKEWPVPTYKDRSREDVWLFAGELVRDLDLAVFAHVYEHEYQRGPVLTDVNALDAGVWKLARTALDRRTERGARRKLQDGERVILLSKKYFSELPEELLKINPSALLNHLGFRAIVRLAPFMPESLSKLRQLSSVEATDRFDEPEVQSLCIRAIERALPLCLAKASTESLLRSDPALGLRHWLSDIGNIFLRAVPRVSWVDERALFILAFRLRRIAVGGLFLHNKTLDDSTCTSAYARNDRLISKYLQLFRNWKHTEAIRKLGLGLDRRAVSPLTSWPTWDLLARRVHVPVGLINNSVPANSSIFAFHLSRVAVRLYSAMVPILVPERDYDLESSMDLGGEARRRFAVDRDCFDNDWKSLATQEEARLPLYSLLDPGAGWLRRRLLEQTLAIELSLHAFRQLVDMRRVWKLEYRYLSLPEVSSVQLFFLYYAIDNCERDDARFQLRQLLLRRRPPAAMRVNLPLRHVRDFSDAFGCNRGDFLRADMQCSTFRA</sequence>
<evidence type="ECO:0000256" key="2">
    <source>
        <dbReference type="SAM" id="MobiDB-lite"/>
    </source>
</evidence>
<keyword evidence="5" id="KW-1185">Reference proteome</keyword>
<comment type="caution">
    <text evidence="4">The sequence shown here is derived from an EMBL/GenBank/DDBJ whole genome shotgun (WGS) entry which is preliminary data.</text>
</comment>
<feature type="compositionally biased region" description="Polar residues" evidence="2">
    <location>
        <begin position="810"/>
        <end position="819"/>
    </location>
</feature>
<evidence type="ECO:0000313" key="5">
    <source>
        <dbReference type="Proteomes" id="UP000821853"/>
    </source>
</evidence>
<dbReference type="Pfam" id="PF01431">
    <property type="entry name" value="Peptidase_M13"/>
    <property type="match status" value="1"/>
</dbReference>
<feature type="region of interest" description="Disordered" evidence="2">
    <location>
        <begin position="689"/>
        <end position="744"/>
    </location>
</feature>